<name>A0AAD7S7I0_9TELE</name>
<evidence type="ECO:0000256" key="7">
    <source>
        <dbReference type="ARBA" id="ARBA00023224"/>
    </source>
</evidence>
<organism evidence="11 12">
    <name type="scientific">Aldrovandia affinis</name>
    <dbReference type="NCBI Taxonomy" id="143900"/>
    <lineage>
        <taxon>Eukaryota</taxon>
        <taxon>Metazoa</taxon>
        <taxon>Chordata</taxon>
        <taxon>Craniata</taxon>
        <taxon>Vertebrata</taxon>
        <taxon>Euteleostomi</taxon>
        <taxon>Actinopterygii</taxon>
        <taxon>Neopterygii</taxon>
        <taxon>Teleostei</taxon>
        <taxon>Notacanthiformes</taxon>
        <taxon>Halosauridae</taxon>
        <taxon>Aldrovandia</taxon>
    </lineage>
</organism>
<dbReference type="PANTHER" id="PTHR24240">
    <property type="entry name" value="OPSIN"/>
    <property type="match status" value="1"/>
</dbReference>
<evidence type="ECO:0000313" key="12">
    <source>
        <dbReference type="Proteomes" id="UP001221898"/>
    </source>
</evidence>
<dbReference type="Proteomes" id="UP001221898">
    <property type="component" value="Unassembled WGS sequence"/>
</dbReference>
<evidence type="ECO:0000256" key="2">
    <source>
        <dbReference type="ARBA" id="ARBA00022692"/>
    </source>
</evidence>
<dbReference type="PROSITE" id="PS50262">
    <property type="entry name" value="G_PROTEIN_RECEP_F1_2"/>
    <property type="match status" value="1"/>
</dbReference>
<evidence type="ECO:0000256" key="4">
    <source>
        <dbReference type="ARBA" id="ARBA00023040"/>
    </source>
</evidence>
<keyword evidence="7 8" id="KW-0807">Transducer</keyword>
<keyword evidence="3 9" id="KW-1133">Transmembrane helix</keyword>
<dbReference type="SUPFAM" id="SSF81321">
    <property type="entry name" value="Family A G protein-coupled receptor-like"/>
    <property type="match status" value="1"/>
</dbReference>
<feature type="domain" description="G-protein coupled receptors family 1 profile" evidence="10">
    <location>
        <begin position="83"/>
        <end position="177"/>
    </location>
</feature>
<dbReference type="InterPro" id="IPR017452">
    <property type="entry name" value="GPCR_Rhodpsn_7TM"/>
</dbReference>
<keyword evidence="5 9" id="KW-0472">Membrane</keyword>
<feature type="transmembrane region" description="Helical" evidence="9">
    <location>
        <begin position="104"/>
        <end position="129"/>
    </location>
</feature>
<dbReference type="InterPro" id="IPR050125">
    <property type="entry name" value="GPCR_opsins"/>
</dbReference>
<evidence type="ECO:0000313" key="11">
    <source>
        <dbReference type="EMBL" id="KAJ8397427.1"/>
    </source>
</evidence>
<sequence>MSFNHLRTGISCPPQEHNCNGTFKEPLSARRFRLLDHDYHHPTDTPHPELSLPHPFSAVDVPDYAHYIIGTVILIVGITGVLGNTLVVYAFCRSRSLRTPGNMFVVNLAVADFLMSLTQSPVFFAASLHRRWVFGERACELYAFCGALFGICSMMTLTAIAADRCLAITRPLTFLGG</sequence>
<keyword evidence="2 8" id="KW-0812">Transmembrane</keyword>
<keyword evidence="6 8" id="KW-0675">Receptor</keyword>
<keyword evidence="4 8" id="KW-0297">G-protein coupled receptor</keyword>
<feature type="transmembrane region" description="Helical" evidence="9">
    <location>
        <begin position="141"/>
        <end position="162"/>
    </location>
</feature>
<evidence type="ECO:0000256" key="6">
    <source>
        <dbReference type="ARBA" id="ARBA00023170"/>
    </source>
</evidence>
<reference evidence="11" key="1">
    <citation type="journal article" date="2023" name="Science">
        <title>Genome structures resolve the early diversification of teleost fishes.</title>
        <authorList>
            <person name="Parey E."/>
            <person name="Louis A."/>
            <person name="Montfort J."/>
            <person name="Bouchez O."/>
            <person name="Roques C."/>
            <person name="Iampietro C."/>
            <person name="Lluch J."/>
            <person name="Castinel A."/>
            <person name="Donnadieu C."/>
            <person name="Desvignes T."/>
            <person name="Floi Bucao C."/>
            <person name="Jouanno E."/>
            <person name="Wen M."/>
            <person name="Mejri S."/>
            <person name="Dirks R."/>
            <person name="Jansen H."/>
            <person name="Henkel C."/>
            <person name="Chen W.J."/>
            <person name="Zahm M."/>
            <person name="Cabau C."/>
            <person name="Klopp C."/>
            <person name="Thompson A.W."/>
            <person name="Robinson-Rechavi M."/>
            <person name="Braasch I."/>
            <person name="Lecointre G."/>
            <person name="Bobe J."/>
            <person name="Postlethwait J.H."/>
            <person name="Berthelot C."/>
            <person name="Roest Crollius H."/>
            <person name="Guiguen Y."/>
        </authorList>
    </citation>
    <scope>NUCLEOTIDE SEQUENCE</scope>
    <source>
        <strain evidence="11">NC1722</strain>
    </source>
</reference>
<comment type="similarity">
    <text evidence="8">Belongs to the G-protein coupled receptor 1 family.</text>
</comment>
<dbReference type="Gene3D" id="1.20.1070.10">
    <property type="entry name" value="Rhodopsin 7-helix transmembrane proteins"/>
    <property type="match status" value="1"/>
</dbReference>
<dbReference type="InterPro" id="IPR000276">
    <property type="entry name" value="GPCR_Rhodpsn"/>
</dbReference>
<dbReference type="GO" id="GO:0004930">
    <property type="term" value="F:G protein-coupled receptor activity"/>
    <property type="evidence" value="ECO:0007669"/>
    <property type="project" value="UniProtKB-KW"/>
</dbReference>
<comment type="caution">
    <text evidence="11">The sequence shown here is derived from an EMBL/GenBank/DDBJ whole genome shotgun (WGS) entry which is preliminary data.</text>
</comment>
<dbReference type="EMBL" id="JAINUG010000098">
    <property type="protein sequence ID" value="KAJ8397427.1"/>
    <property type="molecule type" value="Genomic_DNA"/>
</dbReference>
<evidence type="ECO:0000256" key="8">
    <source>
        <dbReference type="RuleBase" id="RU000688"/>
    </source>
</evidence>
<accession>A0AAD7S7I0</accession>
<dbReference type="GO" id="GO:0016020">
    <property type="term" value="C:membrane"/>
    <property type="evidence" value="ECO:0007669"/>
    <property type="project" value="UniProtKB-SubCell"/>
</dbReference>
<dbReference type="Pfam" id="PF00001">
    <property type="entry name" value="7tm_1"/>
    <property type="match status" value="1"/>
</dbReference>
<feature type="transmembrane region" description="Helical" evidence="9">
    <location>
        <begin position="64"/>
        <end position="92"/>
    </location>
</feature>
<dbReference type="AlphaFoldDB" id="A0AAD7S7I0"/>
<dbReference type="PRINTS" id="PR00237">
    <property type="entry name" value="GPCRRHODOPSN"/>
</dbReference>
<evidence type="ECO:0000259" key="10">
    <source>
        <dbReference type="PROSITE" id="PS50262"/>
    </source>
</evidence>
<dbReference type="PROSITE" id="PS00237">
    <property type="entry name" value="G_PROTEIN_RECEP_F1_1"/>
    <property type="match status" value="1"/>
</dbReference>
<evidence type="ECO:0000256" key="5">
    <source>
        <dbReference type="ARBA" id="ARBA00023136"/>
    </source>
</evidence>
<evidence type="ECO:0000256" key="3">
    <source>
        <dbReference type="ARBA" id="ARBA00022989"/>
    </source>
</evidence>
<gene>
    <name evidence="11" type="ORF">AAFF_G00439760</name>
</gene>
<comment type="subcellular location">
    <subcellularLocation>
        <location evidence="1">Membrane</location>
        <topology evidence="1">Multi-pass membrane protein</topology>
    </subcellularLocation>
</comment>
<evidence type="ECO:0000256" key="9">
    <source>
        <dbReference type="SAM" id="Phobius"/>
    </source>
</evidence>
<protein>
    <recommendedName>
        <fullName evidence="10">G-protein coupled receptors family 1 profile domain-containing protein</fullName>
    </recommendedName>
</protein>
<keyword evidence="12" id="KW-1185">Reference proteome</keyword>
<evidence type="ECO:0000256" key="1">
    <source>
        <dbReference type="ARBA" id="ARBA00004141"/>
    </source>
</evidence>
<proteinExistence type="inferred from homology"/>